<name>A0A397TU82_9GLOM</name>
<comment type="caution">
    <text evidence="1">The sequence shown here is derived from an EMBL/GenBank/DDBJ whole genome shotgun (WGS) entry which is preliminary data.</text>
</comment>
<protein>
    <submittedName>
        <fullName evidence="1">Uncharacterized protein</fullName>
    </submittedName>
</protein>
<evidence type="ECO:0000313" key="1">
    <source>
        <dbReference type="EMBL" id="RIA98474.1"/>
    </source>
</evidence>
<keyword evidence="2" id="KW-1185">Reference proteome</keyword>
<accession>A0A397TU82</accession>
<dbReference type="AlphaFoldDB" id="A0A397TU82"/>
<proteinExistence type="predicted"/>
<dbReference type="EMBL" id="QKYT01000015">
    <property type="protein sequence ID" value="RIA98474.1"/>
    <property type="molecule type" value="Genomic_DNA"/>
</dbReference>
<reference evidence="1 2" key="1">
    <citation type="submission" date="2018-06" db="EMBL/GenBank/DDBJ databases">
        <title>Comparative genomics reveals the genomic features of Rhizophagus irregularis, R. cerebriforme, R. diaphanum and Gigaspora rosea, and their symbiotic lifestyle signature.</title>
        <authorList>
            <person name="Morin E."/>
            <person name="San Clemente H."/>
            <person name="Chen E.C.H."/>
            <person name="De La Providencia I."/>
            <person name="Hainaut M."/>
            <person name="Kuo A."/>
            <person name="Kohler A."/>
            <person name="Murat C."/>
            <person name="Tang N."/>
            <person name="Roy S."/>
            <person name="Loubradou J."/>
            <person name="Henrissat B."/>
            <person name="Grigoriev I.V."/>
            <person name="Corradi N."/>
            <person name="Roux C."/>
            <person name="Martin F.M."/>
        </authorList>
    </citation>
    <scope>NUCLEOTIDE SEQUENCE [LARGE SCALE GENOMIC DNA]</scope>
    <source>
        <strain evidence="1 2">DAOM 227022</strain>
    </source>
</reference>
<evidence type="ECO:0000313" key="2">
    <source>
        <dbReference type="Proteomes" id="UP000265703"/>
    </source>
</evidence>
<gene>
    <name evidence="1" type="ORF">C1645_812737</name>
</gene>
<sequence>MFSSYRSTEQINMDICTGIPNEINGIIITSPSENTINKLIPNCQNVNLLYNNYFWLESEPSWLNITLNSNSHISPLSIPNNLLLSFNSYKFISRHKSSTFDFDSEIDFKQYTLYFGQTWFITFKPIITDELFRKGLELNTRIGQSSIGLEPNEIQIGIFSRINPRVVIYGEIDVVVIMDFITDIGGSSCKRSLKGAVARKYMSPTGIPLVERVDKRPEGSSLGKKAPNRRRFITRVLSFLERVRRARIKNEKFLRQYHEEIKWRHAVNSDIELDNLS</sequence>
<dbReference type="Proteomes" id="UP000265703">
    <property type="component" value="Unassembled WGS sequence"/>
</dbReference>
<organism evidence="1 2">
    <name type="scientific">Glomus cerebriforme</name>
    <dbReference type="NCBI Taxonomy" id="658196"/>
    <lineage>
        <taxon>Eukaryota</taxon>
        <taxon>Fungi</taxon>
        <taxon>Fungi incertae sedis</taxon>
        <taxon>Mucoromycota</taxon>
        <taxon>Glomeromycotina</taxon>
        <taxon>Glomeromycetes</taxon>
        <taxon>Glomerales</taxon>
        <taxon>Glomeraceae</taxon>
        <taxon>Glomus</taxon>
    </lineage>
</organism>